<proteinExistence type="predicted"/>
<dbReference type="EMBL" id="JACEIK010004638">
    <property type="protein sequence ID" value="MCD9646011.1"/>
    <property type="molecule type" value="Genomic_DNA"/>
</dbReference>
<reference evidence="1 2" key="1">
    <citation type="journal article" date="2021" name="BMC Genomics">
        <title>Datura genome reveals duplications of psychoactive alkaloid biosynthetic genes and high mutation rate following tissue culture.</title>
        <authorList>
            <person name="Rajewski A."/>
            <person name="Carter-House D."/>
            <person name="Stajich J."/>
            <person name="Litt A."/>
        </authorList>
    </citation>
    <scope>NUCLEOTIDE SEQUENCE [LARGE SCALE GENOMIC DNA]</scope>
    <source>
        <strain evidence="1">AR-01</strain>
    </source>
</reference>
<sequence>MRGIEDFHSGTGRLVHDSEEFYASYGGQGKAREGICPLRTRLSSGECHVRGVERAINKDLAIVHNTIEDLEKRFYEIEGISTRDAIASLKPMIKVKNDVQES</sequence>
<organism evidence="1 2">
    <name type="scientific">Datura stramonium</name>
    <name type="common">Jimsonweed</name>
    <name type="synonym">Common thornapple</name>
    <dbReference type="NCBI Taxonomy" id="4076"/>
    <lineage>
        <taxon>Eukaryota</taxon>
        <taxon>Viridiplantae</taxon>
        <taxon>Streptophyta</taxon>
        <taxon>Embryophyta</taxon>
        <taxon>Tracheophyta</taxon>
        <taxon>Spermatophyta</taxon>
        <taxon>Magnoliopsida</taxon>
        <taxon>eudicotyledons</taxon>
        <taxon>Gunneridae</taxon>
        <taxon>Pentapetalae</taxon>
        <taxon>asterids</taxon>
        <taxon>lamiids</taxon>
        <taxon>Solanales</taxon>
        <taxon>Solanaceae</taxon>
        <taxon>Solanoideae</taxon>
        <taxon>Datureae</taxon>
        <taxon>Datura</taxon>
    </lineage>
</organism>
<gene>
    <name evidence="1" type="ORF">HAX54_035506</name>
</gene>
<name>A0ABS8VGU7_DATST</name>
<protein>
    <submittedName>
        <fullName evidence="1">Uncharacterized protein</fullName>
    </submittedName>
</protein>
<keyword evidence="2" id="KW-1185">Reference proteome</keyword>
<comment type="caution">
    <text evidence="1">The sequence shown here is derived from an EMBL/GenBank/DDBJ whole genome shotgun (WGS) entry which is preliminary data.</text>
</comment>
<dbReference type="Proteomes" id="UP000823775">
    <property type="component" value="Unassembled WGS sequence"/>
</dbReference>
<evidence type="ECO:0000313" key="2">
    <source>
        <dbReference type="Proteomes" id="UP000823775"/>
    </source>
</evidence>
<evidence type="ECO:0000313" key="1">
    <source>
        <dbReference type="EMBL" id="MCD9646011.1"/>
    </source>
</evidence>
<accession>A0ABS8VGU7</accession>